<accession>A0A4Y1RNA9</accession>
<feature type="compositionally biased region" description="Basic residues" evidence="1">
    <location>
        <begin position="51"/>
        <end position="68"/>
    </location>
</feature>
<feature type="non-terminal residue" evidence="2">
    <location>
        <position position="1"/>
    </location>
</feature>
<organism evidence="2">
    <name type="scientific">Prunus dulcis</name>
    <name type="common">Almond</name>
    <name type="synonym">Amygdalus dulcis</name>
    <dbReference type="NCBI Taxonomy" id="3755"/>
    <lineage>
        <taxon>Eukaryota</taxon>
        <taxon>Viridiplantae</taxon>
        <taxon>Streptophyta</taxon>
        <taxon>Embryophyta</taxon>
        <taxon>Tracheophyta</taxon>
        <taxon>Spermatophyta</taxon>
        <taxon>Magnoliopsida</taxon>
        <taxon>eudicotyledons</taxon>
        <taxon>Gunneridae</taxon>
        <taxon>Pentapetalae</taxon>
        <taxon>rosids</taxon>
        <taxon>fabids</taxon>
        <taxon>Rosales</taxon>
        <taxon>Rosaceae</taxon>
        <taxon>Amygdaloideae</taxon>
        <taxon>Amygdaleae</taxon>
        <taxon>Prunus</taxon>
    </lineage>
</organism>
<gene>
    <name evidence="2" type="ORF">Prudu_016743</name>
</gene>
<evidence type="ECO:0000256" key="1">
    <source>
        <dbReference type="SAM" id="MobiDB-lite"/>
    </source>
</evidence>
<sequence>LAGAASGHHRPREQWRWNRHRVPYLSRPFPAGGTAFAGRKMQKTAEMSSKLHSRRSPSSGHHFRRPRHPGPGPDRPAGETIRRSSELGPGAVACTRHPPPGHLDFRAFWFKSVGVSFGIEQNIGETLPKFR</sequence>
<feature type="region of interest" description="Disordered" evidence="1">
    <location>
        <begin position="24"/>
        <end position="97"/>
    </location>
</feature>
<protein>
    <submittedName>
        <fullName evidence="2">2-oxoglutarate and Fe(II)-dependent oxygenase superfamily protein</fullName>
    </submittedName>
</protein>
<proteinExistence type="predicted"/>
<dbReference type="AlphaFoldDB" id="A0A4Y1RNA9"/>
<name>A0A4Y1RNA9_PRUDU</name>
<evidence type="ECO:0000313" key="2">
    <source>
        <dbReference type="EMBL" id="BBH05376.1"/>
    </source>
</evidence>
<dbReference type="EMBL" id="AP019302">
    <property type="protein sequence ID" value="BBH05376.1"/>
    <property type="molecule type" value="Genomic_DNA"/>
</dbReference>
<feature type="compositionally biased region" description="Basic and acidic residues" evidence="1">
    <location>
        <begin position="76"/>
        <end position="85"/>
    </location>
</feature>
<reference evidence="2" key="1">
    <citation type="journal article" date="2019" name="Science">
        <title>Mutation of a bHLH transcription factor allowed almond domestication.</title>
        <authorList>
            <person name="Sanchez-Perez R."/>
            <person name="Pavan S."/>
            <person name="Mazzeo R."/>
            <person name="Moldovan C."/>
            <person name="Aiese Cigliano R."/>
            <person name="Del Cueto J."/>
            <person name="Ricciardi F."/>
            <person name="Lotti C."/>
            <person name="Ricciardi L."/>
            <person name="Dicenta F."/>
            <person name="Lopez-Marques R.L."/>
            <person name="Lindberg Moller B."/>
        </authorList>
    </citation>
    <scope>NUCLEOTIDE SEQUENCE</scope>
</reference>